<keyword evidence="1" id="KW-0813">Transport</keyword>
<evidence type="ECO:0000256" key="1">
    <source>
        <dbReference type="PROSITE-ProRule" id="PRU01360"/>
    </source>
</evidence>
<dbReference type="InterPro" id="IPR039426">
    <property type="entry name" value="TonB-dep_rcpt-like"/>
</dbReference>
<keyword evidence="1" id="KW-1134">Transmembrane beta strand</keyword>
<dbReference type="NCBIfam" id="TIGR04057">
    <property type="entry name" value="SusC_RagA_signa"/>
    <property type="match status" value="1"/>
</dbReference>
<sequence>MKRLFTLTLVLVCLMGKQAISQQTFPLRGKVIDAVSGEELPGALVKVSDSQRATVADASGEFSIRLEEGEYEIILSFIGYTPQKYLVKLPQSEPLKVTLKPEGLSMAAVEIVSTGYQELPRERATGSFVFLDKETVSRRITPNFLDRLEDVTPGLTFNRGGTDPISIRGRSTIFANNRPLVVIDNFPYDGPLENINPNDIESISVLRDAAAASIWGAQAGNGVIVITTKSGSFSSPVRVDITSNYSITDRPDAFYPQLMGPETYIDIEKQLFGRGFYTGTENSIARAPLSPVVETLIDLREGRINQGQADARISGLAAHDVRHDFNAYMYRPRIHNQQAITVSGGGQNSRYSISGGYDKLVSELLGNDNGRYTFSVKNDSRLLKEKLNITSGLYVVKSSSNNNSINPATLTMQASGAERLYPYARLRDENGNKLPITYEYRRDFILESERNGLLDWQFSPLQDIDARNNSIEALDLRMNLGAEYSLHKNLVVSANYQYWQNESTGSNLNSTETYFTRNLINRLTQVTEQGLVYPVPVGAILDRSQGRSFSQQLRGLVRYNNKWKGKHDLSLIGGAELRDLSSSSFSNRFFGFDTETGSTSVVDLVNFFNLYHMPNSVTRIPNLQGISGNVERFTSVFANAGYTYADRYLLSLSARKDASNIFGVDTNLRGVPLWSFGAGWILSEEGFYGLDWLPFLKLRFTQGYNGNVDRTLSAQTTAQIFGDSFLTGRPFARIQNPPNPLLRWERISISNFALDFESRNGRLSGTFEYYIKNGIDLIGEAPFAPSSGVSQFRGNIASTNTKGMDINIQSFNLTGMFKWSTNYILSTVNEKITDYEIMASPGQYLTFGAMGAVPLPFEGRPLYSVYAMPWAGLNPDNGNPRGFLDGEPSENYAAIFANTTADDLLYMGPARPTLFGAVRNSFEYKNISLSFTLAYRAGYYYRRESIIYGSNFGLGGHSDYDLRWKQPGDENLTQVPSVPQTGNFNRDDLYRFADILVERGDHIRLRDIRLAYRLNNSDSGRLPFRNAEVFFYADNLGVIWKKSSDPLDPDFRNLNQLKNFSMGLNVSF</sequence>
<comment type="similarity">
    <text evidence="1">Belongs to the TonB-dependent receptor family.</text>
</comment>
<feature type="domain" description="TonB-dependent receptor plug" evidence="2">
    <location>
        <begin position="125"/>
        <end position="223"/>
    </location>
</feature>
<name>A0A951IR94_9BACT</name>
<dbReference type="InterPro" id="IPR012910">
    <property type="entry name" value="Plug_dom"/>
</dbReference>
<dbReference type="NCBIfam" id="TIGR04056">
    <property type="entry name" value="OMP_RagA_SusC"/>
    <property type="match status" value="1"/>
</dbReference>
<organism evidence="3 4">
    <name type="scientific">Arthrospiribacter ruber</name>
    <dbReference type="NCBI Taxonomy" id="2487934"/>
    <lineage>
        <taxon>Bacteria</taxon>
        <taxon>Pseudomonadati</taxon>
        <taxon>Bacteroidota</taxon>
        <taxon>Cytophagia</taxon>
        <taxon>Cytophagales</taxon>
        <taxon>Cyclobacteriaceae</taxon>
        <taxon>Arthrospiribacter</taxon>
    </lineage>
</organism>
<dbReference type="EMBL" id="RPHB01000001">
    <property type="protein sequence ID" value="MBW3466610.1"/>
    <property type="molecule type" value="Genomic_DNA"/>
</dbReference>
<comment type="caution">
    <text evidence="3">The sequence shown here is derived from an EMBL/GenBank/DDBJ whole genome shotgun (WGS) entry which is preliminary data.</text>
</comment>
<comment type="subcellular location">
    <subcellularLocation>
        <location evidence="1">Cell outer membrane</location>
        <topology evidence="1">Multi-pass membrane protein</topology>
    </subcellularLocation>
</comment>
<proteinExistence type="inferred from homology"/>
<dbReference type="GO" id="GO:0009279">
    <property type="term" value="C:cell outer membrane"/>
    <property type="evidence" value="ECO:0007669"/>
    <property type="project" value="UniProtKB-SubCell"/>
</dbReference>
<evidence type="ECO:0000313" key="3">
    <source>
        <dbReference type="EMBL" id="MBW3466610.1"/>
    </source>
</evidence>
<dbReference type="PROSITE" id="PS52016">
    <property type="entry name" value="TONB_DEPENDENT_REC_3"/>
    <property type="match status" value="1"/>
</dbReference>
<dbReference type="Pfam" id="PF07715">
    <property type="entry name" value="Plug"/>
    <property type="match status" value="1"/>
</dbReference>
<keyword evidence="1" id="KW-0472">Membrane</keyword>
<reference evidence="3 4" key="1">
    <citation type="journal article" date="2020" name="Syst. Appl. Microbiol.">
        <title>Arthrospiribacter ruber gen. nov., sp. nov., a novel bacterium isolated from Arthrospira cultures.</title>
        <authorList>
            <person name="Waleron M."/>
            <person name="Misztak A."/>
            <person name="Waleron M.M."/>
            <person name="Furmaniak M."/>
            <person name="Mrozik A."/>
            <person name="Waleron K."/>
        </authorList>
    </citation>
    <scope>NUCLEOTIDE SEQUENCE [LARGE SCALE GENOMIC DNA]</scope>
    <source>
        <strain evidence="3 4">DPMB0001</strain>
    </source>
</reference>
<dbReference type="RefSeq" id="WP_219286636.1">
    <property type="nucleotide sequence ID" value="NZ_RPHB01000001.1"/>
</dbReference>
<protein>
    <submittedName>
        <fullName evidence="3">SusC/RagA family TonB-linked outer membrane protein</fullName>
    </submittedName>
</protein>
<gene>
    <name evidence="3" type="ORF">EGN73_02115</name>
</gene>
<evidence type="ECO:0000313" key="4">
    <source>
        <dbReference type="Proteomes" id="UP000727490"/>
    </source>
</evidence>
<dbReference type="InterPro" id="IPR023996">
    <property type="entry name" value="TonB-dep_OMP_SusC/RagA"/>
</dbReference>
<accession>A0A951IR94</accession>
<dbReference type="InterPro" id="IPR023997">
    <property type="entry name" value="TonB-dep_OMP_SusC/RagA_CS"/>
</dbReference>
<dbReference type="Proteomes" id="UP000727490">
    <property type="component" value="Unassembled WGS sequence"/>
</dbReference>
<keyword evidence="4" id="KW-1185">Reference proteome</keyword>
<dbReference type="AlphaFoldDB" id="A0A951IR94"/>
<dbReference type="Pfam" id="PF13715">
    <property type="entry name" value="CarbopepD_reg_2"/>
    <property type="match status" value="1"/>
</dbReference>
<evidence type="ECO:0000259" key="2">
    <source>
        <dbReference type="Pfam" id="PF07715"/>
    </source>
</evidence>
<keyword evidence="1" id="KW-0998">Cell outer membrane</keyword>
<keyword evidence="1" id="KW-0812">Transmembrane</keyword>